<evidence type="ECO:0000256" key="1">
    <source>
        <dbReference type="SAM" id="Phobius"/>
    </source>
</evidence>
<evidence type="ECO:0000313" key="2">
    <source>
        <dbReference type="EMBL" id="HHM02478.1"/>
    </source>
</evidence>
<accession>A0A7V5RPQ4</accession>
<proteinExistence type="predicted"/>
<keyword evidence="1" id="KW-1133">Transmembrane helix</keyword>
<reference evidence="2" key="1">
    <citation type="journal article" date="2020" name="mSystems">
        <title>Genome- and Community-Level Interaction Insights into Carbon Utilization and Element Cycling Functions of Hydrothermarchaeota in Hydrothermal Sediment.</title>
        <authorList>
            <person name="Zhou Z."/>
            <person name="Liu Y."/>
            <person name="Xu W."/>
            <person name="Pan J."/>
            <person name="Luo Z.H."/>
            <person name="Li M."/>
        </authorList>
    </citation>
    <scope>NUCLEOTIDE SEQUENCE [LARGE SCALE GENOMIC DNA]</scope>
    <source>
        <strain evidence="2">HyVt-460</strain>
    </source>
</reference>
<dbReference type="AlphaFoldDB" id="A0A7V5RPQ4"/>
<comment type="caution">
    <text evidence="2">The sequence shown here is derived from an EMBL/GenBank/DDBJ whole genome shotgun (WGS) entry which is preliminary data.</text>
</comment>
<keyword evidence="1" id="KW-0472">Membrane</keyword>
<organism evidence="2">
    <name type="scientific">Caldithrix abyssi</name>
    <dbReference type="NCBI Taxonomy" id="187145"/>
    <lineage>
        <taxon>Bacteria</taxon>
        <taxon>Pseudomonadati</taxon>
        <taxon>Calditrichota</taxon>
        <taxon>Calditrichia</taxon>
        <taxon>Calditrichales</taxon>
        <taxon>Calditrichaceae</taxon>
        <taxon>Caldithrix</taxon>
    </lineage>
</organism>
<feature type="transmembrane region" description="Helical" evidence="1">
    <location>
        <begin position="28"/>
        <end position="47"/>
    </location>
</feature>
<protein>
    <submittedName>
        <fullName evidence="2">Uncharacterized protein</fullName>
    </submittedName>
</protein>
<name>A0A7V5RPQ4_CALAY</name>
<dbReference type="EMBL" id="DRLI01000214">
    <property type="protein sequence ID" value="HHM02478.1"/>
    <property type="molecule type" value="Genomic_DNA"/>
</dbReference>
<gene>
    <name evidence="2" type="ORF">ENJ15_05640</name>
</gene>
<dbReference type="Proteomes" id="UP000885771">
    <property type="component" value="Unassembled WGS sequence"/>
</dbReference>
<sequence>MRSGNPVLSEKKFSPSMVIGERMTIEGVVNKSFAMLGLVVVSAWYVWDKFFT</sequence>
<feature type="non-terminal residue" evidence="2">
    <location>
        <position position="52"/>
    </location>
</feature>
<keyword evidence="1" id="KW-0812">Transmembrane</keyword>